<evidence type="ECO:0000313" key="3">
    <source>
        <dbReference type="Proteomes" id="UP000003835"/>
    </source>
</evidence>
<dbReference type="Pfam" id="PF01471">
    <property type="entry name" value="PG_binding_1"/>
    <property type="match status" value="1"/>
</dbReference>
<evidence type="ECO:0000259" key="1">
    <source>
        <dbReference type="Pfam" id="PF01471"/>
    </source>
</evidence>
<accession>B4W179</accession>
<dbReference type="SUPFAM" id="SSF47090">
    <property type="entry name" value="PGBD-like"/>
    <property type="match status" value="1"/>
</dbReference>
<reference evidence="2 3" key="1">
    <citation type="submission" date="2008-07" db="EMBL/GenBank/DDBJ databases">
        <authorList>
            <person name="Tandeau de Marsac N."/>
            <person name="Ferriera S."/>
            <person name="Johnson J."/>
            <person name="Kravitz S."/>
            <person name="Beeson K."/>
            <person name="Sutton G."/>
            <person name="Rogers Y.-H."/>
            <person name="Friedman R."/>
            <person name="Frazier M."/>
            <person name="Venter J.C."/>
        </authorList>
    </citation>
    <scope>NUCLEOTIDE SEQUENCE [LARGE SCALE GENOMIC DNA]</scope>
    <source>
        <strain evidence="2 3">PCC 7420</strain>
    </source>
</reference>
<gene>
    <name evidence="2" type="ORF">MC7420_7563</name>
</gene>
<dbReference type="Gene3D" id="1.10.101.10">
    <property type="entry name" value="PGBD-like superfamily/PGBD"/>
    <property type="match status" value="1"/>
</dbReference>
<dbReference type="EMBL" id="DS989867">
    <property type="protein sequence ID" value="EDX72083.1"/>
    <property type="molecule type" value="Genomic_DNA"/>
</dbReference>
<dbReference type="AlphaFoldDB" id="B4W179"/>
<dbReference type="InterPro" id="IPR036365">
    <property type="entry name" value="PGBD-like_sf"/>
</dbReference>
<dbReference type="HOGENOM" id="CLU_028464_0_0_3"/>
<organism evidence="2 3">
    <name type="scientific">Coleofasciculus chthonoplastes PCC 7420</name>
    <dbReference type="NCBI Taxonomy" id="118168"/>
    <lineage>
        <taxon>Bacteria</taxon>
        <taxon>Bacillati</taxon>
        <taxon>Cyanobacteriota</taxon>
        <taxon>Cyanophyceae</taxon>
        <taxon>Coleofasciculales</taxon>
        <taxon>Coleofasciculaceae</taxon>
        <taxon>Coleofasciculus</taxon>
    </lineage>
</organism>
<evidence type="ECO:0000313" key="2">
    <source>
        <dbReference type="EMBL" id="EDX72083.1"/>
    </source>
</evidence>
<dbReference type="RefSeq" id="WP_006104913.1">
    <property type="nucleotide sequence ID" value="NZ_DS989867.1"/>
</dbReference>
<dbReference type="InterPro" id="IPR036366">
    <property type="entry name" value="PGBDSf"/>
</dbReference>
<dbReference type="eggNOG" id="COG3409">
    <property type="taxonomic scope" value="Bacteria"/>
</dbReference>
<feature type="domain" description="Peptidoglycan binding-like" evidence="1">
    <location>
        <begin position="23"/>
        <end position="59"/>
    </location>
</feature>
<protein>
    <recommendedName>
        <fullName evidence="1">Peptidoglycan binding-like domain-containing protein</fullName>
    </recommendedName>
</protein>
<proteinExistence type="predicted"/>
<dbReference type="InterPro" id="IPR002477">
    <property type="entry name" value="Peptidoglycan-bd-like"/>
</dbReference>
<dbReference type="Proteomes" id="UP000003835">
    <property type="component" value="Unassembled WGS sequence"/>
</dbReference>
<name>B4W179_9CYAN</name>
<dbReference type="OrthoDB" id="440269at2"/>
<keyword evidence="3" id="KW-1185">Reference proteome</keyword>
<sequence>MKLTDIIHHDIVIHLDTLKTDPELVKQIQTQLNRLGFYPGGSWLDGDYGQRTEKAMTEFSQSVYLNNMESKKFGKGWAQKLLPENQKPLPSLKDKNKEAIYQTFLKESVKGTVDEPALFYKGIDTSPYKTQLKDYAARLMQKPDGKTLVSVTKDTAHFQPFPSVGQLPEIDDQGLSFLHPEITEACLCVGSFANGDFKTKWLGRNALSKTEFWSSSKIIPILNVVSRSNTNAFQTDIDTCLIRGRDLSGQYRELSVHNVLKDILSYNHKIASSNSLAAMLKQFSTPAELENWLKSMTGNQDLIFTGRYGEEPFIPEPELSTQSPQGWWRPRNVILTGVSERHRGENTITAYDLTRMISMLGWHYHIPQASRLPGAQWHSLESVIRAMGADAARLTDVALEALDLQDKISSPVIISKLGNGVTQIRNRAEAVYVALVQFIQPSTMGVPELVMFSMALKGAKRLEPRDAKREVVELDARMATEVTEIIRRGALGELG</sequence>